<evidence type="ECO:0000256" key="1">
    <source>
        <dbReference type="SAM" id="MobiDB-lite"/>
    </source>
</evidence>
<comment type="caution">
    <text evidence="2">The sequence shown here is derived from an EMBL/GenBank/DDBJ whole genome shotgun (WGS) entry which is preliminary data.</text>
</comment>
<name>A0AAP0EFW8_9MAGN</name>
<dbReference type="Proteomes" id="UP001417504">
    <property type="component" value="Unassembled WGS sequence"/>
</dbReference>
<keyword evidence="3" id="KW-1185">Reference proteome</keyword>
<protein>
    <submittedName>
        <fullName evidence="2">Uncharacterized protein</fullName>
    </submittedName>
</protein>
<sequence>MGNPLPLFLTCSLCSCETEEQYQRNAGSWGDLDWLRTQFSRGCRRRRESSFPAGIRPDGEGIPHQLAPTGREMGDFHPRPTGRVIFLFPTHPMGIPYPALWEFSTKNLEYSS</sequence>
<gene>
    <name evidence="2" type="ORF">Sjap_024039</name>
</gene>
<reference evidence="2 3" key="1">
    <citation type="submission" date="2024-01" db="EMBL/GenBank/DDBJ databases">
        <title>Genome assemblies of Stephania.</title>
        <authorList>
            <person name="Yang L."/>
        </authorList>
    </citation>
    <scope>NUCLEOTIDE SEQUENCE [LARGE SCALE GENOMIC DNA]</scope>
    <source>
        <strain evidence="2">QJT</strain>
        <tissue evidence="2">Leaf</tissue>
    </source>
</reference>
<dbReference type="AlphaFoldDB" id="A0AAP0EFW8"/>
<accession>A0AAP0EFW8</accession>
<feature type="region of interest" description="Disordered" evidence="1">
    <location>
        <begin position="45"/>
        <end position="74"/>
    </location>
</feature>
<evidence type="ECO:0000313" key="3">
    <source>
        <dbReference type="Proteomes" id="UP001417504"/>
    </source>
</evidence>
<organism evidence="2 3">
    <name type="scientific">Stephania japonica</name>
    <dbReference type="NCBI Taxonomy" id="461633"/>
    <lineage>
        <taxon>Eukaryota</taxon>
        <taxon>Viridiplantae</taxon>
        <taxon>Streptophyta</taxon>
        <taxon>Embryophyta</taxon>
        <taxon>Tracheophyta</taxon>
        <taxon>Spermatophyta</taxon>
        <taxon>Magnoliopsida</taxon>
        <taxon>Ranunculales</taxon>
        <taxon>Menispermaceae</taxon>
        <taxon>Menispermoideae</taxon>
        <taxon>Cissampelideae</taxon>
        <taxon>Stephania</taxon>
    </lineage>
</organism>
<dbReference type="EMBL" id="JBBNAE010000010">
    <property type="protein sequence ID" value="KAK9090862.1"/>
    <property type="molecule type" value="Genomic_DNA"/>
</dbReference>
<evidence type="ECO:0000313" key="2">
    <source>
        <dbReference type="EMBL" id="KAK9090862.1"/>
    </source>
</evidence>
<proteinExistence type="predicted"/>